<dbReference type="EMBL" id="AP018711">
    <property type="protein sequence ID" value="BBE33627.1"/>
    <property type="molecule type" value="Genomic_DNA"/>
</dbReference>
<reference evidence="4 6" key="2">
    <citation type="submission" date="2018-10" db="EMBL/GenBank/DDBJ databases">
        <title>Genomic Encyclopedia of Type Strains, Phase IV (KMG-IV): sequencing the most valuable type-strain genomes for metagenomic binning, comparative biology and taxonomic classification.</title>
        <authorList>
            <person name="Goeker M."/>
        </authorList>
    </citation>
    <scope>NUCLEOTIDE SEQUENCE [LARGE SCALE GENOMIC DNA]</scope>
    <source>
        <strain evidence="4 6">DSM 19791</strain>
    </source>
</reference>
<dbReference type="RefSeq" id="WP_121047232.1">
    <property type="nucleotide sequence ID" value="NZ_AP018711.1"/>
</dbReference>
<gene>
    <name evidence="4" type="ORF">DFR51_0253</name>
    <name evidence="3" type="ORF">SmB9_12850</name>
</gene>
<reference evidence="3 5" key="1">
    <citation type="submission" date="2018-06" db="EMBL/GenBank/DDBJ databases">
        <title>Complete Genome Sequence of the Microcystin-Degrading Bacterium Sphingosinicella microcystinivorans Strain B-9.</title>
        <authorList>
            <person name="Jin H."/>
            <person name="Nishizawa T."/>
            <person name="Guo Y."/>
            <person name="Nishizawa A."/>
            <person name="Park H."/>
            <person name="Kato H."/>
            <person name="Tsuji K."/>
            <person name="Harada K."/>
        </authorList>
    </citation>
    <scope>NUCLEOTIDE SEQUENCE [LARGE SCALE GENOMIC DNA]</scope>
    <source>
        <strain evidence="3 5">B9</strain>
    </source>
</reference>
<evidence type="ECO:0000256" key="1">
    <source>
        <dbReference type="SAM" id="SignalP"/>
    </source>
</evidence>
<proteinExistence type="predicted"/>
<keyword evidence="6" id="KW-1185">Reference proteome</keyword>
<evidence type="ECO:0000313" key="5">
    <source>
        <dbReference type="Proteomes" id="UP000275727"/>
    </source>
</evidence>
<dbReference type="InterPro" id="IPR013424">
    <property type="entry name" value="Ice-binding_C"/>
</dbReference>
<accession>A0AAD1G092</accession>
<organism evidence="3 5">
    <name type="scientific">Sphingosinicella microcystinivorans</name>
    <dbReference type="NCBI Taxonomy" id="335406"/>
    <lineage>
        <taxon>Bacteria</taxon>
        <taxon>Pseudomonadati</taxon>
        <taxon>Pseudomonadota</taxon>
        <taxon>Alphaproteobacteria</taxon>
        <taxon>Sphingomonadales</taxon>
        <taxon>Sphingosinicellaceae</taxon>
        <taxon>Sphingosinicella</taxon>
    </lineage>
</organism>
<dbReference type="Proteomes" id="UP000275727">
    <property type="component" value="Chromosome"/>
</dbReference>
<evidence type="ECO:0000313" key="4">
    <source>
        <dbReference type="EMBL" id="RKS90713.1"/>
    </source>
</evidence>
<feature type="chain" id="PRO_5042145574" evidence="1">
    <location>
        <begin position="20"/>
        <end position="197"/>
    </location>
</feature>
<keyword evidence="1" id="KW-0732">Signal</keyword>
<feature type="signal peptide" evidence="1">
    <location>
        <begin position="1"/>
        <end position="19"/>
    </location>
</feature>
<dbReference type="EMBL" id="RBWX01000007">
    <property type="protein sequence ID" value="RKS90713.1"/>
    <property type="molecule type" value="Genomic_DNA"/>
</dbReference>
<feature type="domain" description="Ice-binding protein C-terminal" evidence="2">
    <location>
        <begin position="172"/>
        <end position="194"/>
    </location>
</feature>
<dbReference type="KEGG" id="smic:SmB9_12850"/>
<name>A0AAD1G092_SPHMI</name>
<dbReference type="AlphaFoldDB" id="A0AAD1G092"/>
<dbReference type="NCBIfam" id="TIGR02595">
    <property type="entry name" value="PEP_CTERM"/>
    <property type="match status" value="1"/>
</dbReference>
<evidence type="ECO:0000259" key="2">
    <source>
        <dbReference type="Pfam" id="PF07589"/>
    </source>
</evidence>
<sequence>MSILKVAAATALLGMTAFAAPANAGLVFDVDQGGSSLTVDTSGCIGWCGVSSGLSFGSDFSFSLEEGEGYTFNFGQITPSGFGAGHATFTATLAFFEPIAGSASSGGEAYYITAGGIITGGSLIWDDISTIVTADGSEFTVDFHDLAGIDFFAPIGVKATVTAVKVVAPVEVPEPAALALFGLGLIGVGAARRRKAA</sequence>
<evidence type="ECO:0000313" key="3">
    <source>
        <dbReference type="EMBL" id="BBE33627.1"/>
    </source>
</evidence>
<dbReference type="Proteomes" id="UP000276029">
    <property type="component" value="Unassembled WGS sequence"/>
</dbReference>
<evidence type="ECO:0000313" key="6">
    <source>
        <dbReference type="Proteomes" id="UP000276029"/>
    </source>
</evidence>
<protein>
    <submittedName>
        <fullName evidence="4">Secreted protein with PEP-CTERM sorting signal</fullName>
    </submittedName>
</protein>
<dbReference type="Pfam" id="PF07589">
    <property type="entry name" value="PEP-CTERM"/>
    <property type="match status" value="1"/>
</dbReference>